<dbReference type="EMBL" id="GBRH01249891">
    <property type="protein sequence ID" value="JAD48004.1"/>
    <property type="molecule type" value="Transcribed_RNA"/>
</dbReference>
<accession>A0A0A9A8L6</accession>
<organism evidence="1">
    <name type="scientific">Arundo donax</name>
    <name type="common">Giant reed</name>
    <name type="synonym">Donax arundinaceus</name>
    <dbReference type="NCBI Taxonomy" id="35708"/>
    <lineage>
        <taxon>Eukaryota</taxon>
        <taxon>Viridiplantae</taxon>
        <taxon>Streptophyta</taxon>
        <taxon>Embryophyta</taxon>
        <taxon>Tracheophyta</taxon>
        <taxon>Spermatophyta</taxon>
        <taxon>Magnoliopsida</taxon>
        <taxon>Liliopsida</taxon>
        <taxon>Poales</taxon>
        <taxon>Poaceae</taxon>
        <taxon>PACMAD clade</taxon>
        <taxon>Arundinoideae</taxon>
        <taxon>Arundineae</taxon>
        <taxon>Arundo</taxon>
    </lineage>
</organism>
<reference evidence="1" key="2">
    <citation type="journal article" date="2015" name="Data Brief">
        <title>Shoot transcriptome of the giant reed, Arundo donax.</title>
        <authorList>
            <person name="Barrero R.A."/>
            <person name="Guerrero F.D."/>
            <person name="Moolhuijzen P."/>
            <person name="Goolsby J.A."/>
            <person name="Tidwell J."/>
            <person name="Bellgard S.E."/>
            <person name="Bellgard M.I."/>
        </authorList>
    </citation>
    <scope>NUCLEOTIDE SEQUENCE</scope>
    <source>
        <tissue evidence="1">Shoot tissue taken approximately 20 cm above the soil surface</tissue>
    </source>
</reference>
<protein>
    <submittedName>
        <fullName evidence="1">Uncharacterized protein</fullName>
    </submittedName>
</protein>
<dbReference type="AlphaFoldDB" id="A0A0A9A8L6"/>
<reference evidence="1" key="1">
    <citation type="submission" date="2014-09" db="EMBL/GenBank/DDBJ databases">
        <authorList>
            <person name="Magalhaes I.L.F."/>
            <person name="Oliveira U."/>
            <person name="Santos F.R."/>
            <person name="Vidigal T.H.D.A."/>
            <person name="Brescovit A.D."/>
            <person name="Santos A.J."/>
        </authorList>
    </citation>
    <scope>NUCLEOTIDE SEQUENCE</scope>
    <source>
        <tissue evidence="1">Shoot tissue taken approximately 20 cm above the soil surface</tissue>
    </source>
</reference>
<proteinExistence type="predicted"/>
<name>A0A0A9A8L6_ARUDO</name>
<evidence type="ECO:0000313" key="1">
    <source>
        <dbReference type="EMBL" id="JAD48004.1"/>
    </source>
</evidence>
<sequence>MLAELLDFGWRDCDNCLSMFWNSGLVCIARKRDMNSLLL</sequence>